<protein>
    <submittedName>
        <fullName evidence="1">Uncharacterized protein</fullName>
    </submittedName>
</protein>
<evidence type="ECO:0000313" key="1">
    <source>
        <dbReference type="EMBL" id="KKR10804.1"/>
    </source>
</evidence>
<evidence type="ECO:0000313" key="2">
    <source>
        <dbReference type="Proteomes" id="UP000034246"/>
    </source>
</evidence>
<proteinExistence type="predicted"/>
<accession>A0A0G0N3J8</accession>
<dbReference type="STRING" id="1618550.UT39_C0015G0017"/>
<name>A0A0G0N3J8_9BACT</name>
<feature type="non-terminal residue" evidence="1">
    <location>
        <position position="1"/>
    </location>
</feature>
<gene>
    <name evidence="1" type="ORF">UT39_C0015G0017</name>
</gene>
<dbReference type="EMBL" id="LBWP01000015">
    <property type="protein sequence ID" value="KKR10804.1"/>
    <property type="molecule type" value="Genomic_DNA"/>
</dbReference>
<organism evidence="1 2">
    <name type="scientific">Candidatus Woesebacteria bacterium GW2011_GWA1_39_21</name>
    <dbReference type="NCBI Taxonomy" id="1618550"/>
    <lineage>
        <taxon>Bacteria</taxon>
        <taxon>Candidatus Woeseibacteriota</taxon>
    </lineage>
</organism>
<dbReference type="Proteomes" id="UP000034246">
    <property type="component" value="Unassembled WGS sequence"/>
</dbReference>
<dbReference type="AlphaFoldDB" id="A0A0G0N3J8"/>
<comment type="caution">
    <text evidence="1">The sequence shown here is derived from an EMBL/GenBank/DDBJ whole genome shotgun (WGS) entry which is preliminary data.</text>
</comment>
<sequence>QPTIWIKGPSGDAYVSYQIEYIQGEKMIMRVNVNYGINKPYLNNEDLNKITENGINNTIIYVLTRFSSRYGIPGNLNQVSQTSDDYFNSDREKVVTIKSFSI</sequence>
<reference evidence="1 2" key="1">
    <citation type="journal article" date="2015" name="Nature">
        <title>rRNA introns, odd ribosomes, and small enigmatic genomes across a large radiation of phyla.</title>
        <authorList>
            <person name="Brown C.T."/>
            <person name="Hug L.A."/>
            <person name="Thomas B.C."/>
            <person name="Sharon I."/>
            <person name="Castelle C.J."/>
            <person name="Singh A."/>
            <person name="Wilkins M.J."/>
            <person name="Williams K.H."/>
            <person name="Banfield J.F."/>
        </authorList>
    </citation>
    <scope>NUCLEOTIDE SEQUENCE [LARGE SCALE GENOMIC DNA]</scope>
</reference>